<evidence type="ECO:0000313" key="3">
    <source>
        <dbReference type="Proteomes" id="UP000003688"/>
    </source>
</evidence>
<feature type="region of interest" description="Disordered" evidence="1">
    <location>
        <begin position="43"/>
        <end position="65"/>
    </location>
</feature>
<dbReference type="EMBL" id="ABOX02000088">
    <property type="protein sequence ID" value="EEF57069.1"/>
    <property type="molecule type" value="Genomic_DNA"/>
</dbReference>
<proteinExistence type="predicted"/>
<sequence length="241" mass="26930">MECRRNTVVVVVVVDMAAEVGMLEEWVEASTLEAASMGVGLDRDRQRPRDRLHRRSGPEVPHHAVGRIDHGSIRHANSPIIRNERVDVNRHFARDFDRDHFFRRRFFPGAFVAVLPVGYEPLYVNNAPYYYSDGLYYQPTAQGSYQEVYPPVGAVVNELPSDAVSIVAGNVTYYYSAGAFYVQQGNQFVVVQPPLGVTVPELPPGAAQVAVNGQMAYQFNGVYYMPVFVNGVTEYQTVAPQ</sequence>
<organism evidence="2 3">
    <name type="scientific">Pedosphaera parvula (strain Ellin514)</name>
    <dbReference type="NCBI Taxonomy" id="320771"/>
    <lineage>
        <taxon>Bacteria</taxon>
        <taxon>Pseudomonadati</taxon>
        <taxon>Verrucomicrobiota</taxon>
        <taxon>Pedosphaerae</taxon>
        <taxon>Pedosphaerales</taxon>
        <taxon>Pedosphaeraceae</taxon>
        <taxon>Pedosphaera</taxon>
    </lineage>
</organism>
<keyword evidence="3" id="KW-1185">Reference proteome</keyword>
<dbReference type="RefSeq" id="WP_007418893.1">
    <property type="nucleotide sequence ID" value="NZ_ABOX02000088.1"/>
</dbReference>
<comment type="caution">
    <text evidence="2">The sequence shown here is derived from an EMBL/GenBank/DDBJ whole genome shotgun (WGS) entry which is preliminary data.</text>
</comment>
<feature type="compositionally biased region" description="Basic and acidic residues" evidence="1">
    <location>
        <begin position="56"/>
        <end position="65"/>
    </location>
</feature>
<name>B9XSW0_PEDPL</name>
<dbReference type="STRING" id="320771.Cflav_PD0104"/>
<evidence type="ECO:0000313" key="2">
    <source>
        <dbReference type="EMBL" id="EEF57069.1"/>
    </source>
</evidence>
<dbReference type="InterPro" id="IPR045398">
    <property type="entry name" value="DUF6515"/>
</dbReference>
<dbReference type="Proteomes" id="UP000003688">
    <property type="component" value="Unassembled WGS sequence"/>
</dbReference>
<dbReference type="AlphaFoldDB" id="B9XSW0"/>
<gene>
    <name evidence="2" type="ORF">Cflav_PD0104</name>
</gene>
<reference evidence="2 3" key="1">
    <citation type="journal article" date="2011" name="J. Bacteriol.">
        <title>Genome sequence of 'Pedosphaera parvula' Ellin514, an aerobic Verrucomicrobial isolate from pasture soil.</title>
        <authorList>
            <person name="Kant R."/>
            <person name="van Passel M.W."/>
            <person name="Sangwan P."/>
            <person name="Palva A."/>
            <person name="Lucas S."/>
            <person name="Copeland A."/>
            <person name="Lapidus A."/>
            <person name="Glavina Del Rio T."/>
            <person name="Dalin E."/>
            <person name="Tice H."/>
            <person name="Bruce D."/>
            <person name="Goodwin L."/>
            <person name="Pitluck S."/>
            <person name="Chertkov O."/>
            <person name="Larimer F.W."/>
            <person name="Land M.L."/>
            <person name="Hauser L."/>
            <person name="Brettin T.S."/>
            <person name="Detter J.C."/>
            <person name="Han S."/>
            <person name="de Vos W.M."/>
            <person name="Janssen P.H."/>
            <person name="Smidt H."/>
        </authorList>
    </citation>
    <scope>NUCLEOTIDE SEQUENCE [LARGE SCALE GENOMIC DNA]</scope>
    <source>
        <strain evidence="2 3">Ellin514</strain>
    </source>
</reference>
<accession>B9XSW0</accession>
<evidence type="ECO:0000256" key="1">
    <source>
        <dbReference type="SAM" id="MobiDB-lite"/>
    </source>
</evidence>
<dbReference type="Pfam" id="PF20125">
    <property type="entry name" value="DUF6515"/>
    <property type="match status" value="1"/>
</dbReference>
<protein>
    <submittedName>
        <fullName evidence="2">Uncharacterized protein</fullName>
    </submittedName>
</protein>